<feature type="transmembrane region" description="Helical" evidence="2">
    <location>
        <begin position="54"/>
        <end position="73"/>
    </location>
</feature>
<feature type="transmembrane region" description="Helical" evidence="2">
    <location>
        <begin position="79"/>
        <end position="104"/>
    </location>
</feature>
<evidence type="ECO:0000256" key="1">
    <source>
        <dbReference type="SAM" id="MobiDB-lite"/>
    </source>
</evidence>
<keyword evidence="4" id="KW-1185">Reference proteome</keyword>
<evidence type="ECO:0000313" key="3">
    <source>
        <dbReference type="EMBL" id="MBT1175001.1"/>
    </source>
</evidence>
<feature type="compositionally biased region" description="Low complexity" evidence="1">
    <location>
        <begin position="1"/>
        <end position="18"/>
    </location>
</feature>
<keyword evidence="2" id="KW-1133">Transmembrane helix</keyword>
<feature type="region of interest" description="Disordered" evidence="1">
    <location>
        <begin position="1"/>
        <end position="22"/>
    </location>
</feature>
<comment type="caution">
    <text evidence="3">The sequence shown here is derived from an EMBL/GenBank/DDBJ whole genome shotgun (WGS) entry which is preliminary data.</text>
</comment>
<proteinExistence type="predicted"/>
<gene>
    <name evidence="3" type="ORF">JS530_05710</name>
</gene>
<keyword evidence="2" id="KW-0472">Membrane</keyword>
<dbReference type="EMBL" id="JAFEJU010000003">
    <property type="protein sequence ID" value="MBT1175001.1"/>
    <property type="molecule type" value="Genomic_DNA"/>
</dbReference>
<accession>A0ABS5UWC5</accession>
<evidence type="ECO:0000256" key="2">
    <source>
        <dbReference type="SAM" id="Phobius"/>
    </source>
</evidence>
<organism evidence="3 4">
    <name type="scientific">Bifidobacterium colobi</name>
    <dbReference type="NCBI Taxonomy" id="2809026"/>
    <lineage>
        <taxon>Bacteria</taxon>
        <taxon>Bacillati</taxon>
        <taxon>Actinomycetota</taxon>
        <taxon>Actinomycetes</taxon>
        <taxon>Bifidobacteriales</taxon>
        <taxon>Bifidobacteriaceae</taxon>
        <taxon>Bifidobacterium</taxon>
    </lineage>
</organism>
<dbReference type="Proteomes" id="UP000711736">
    <property type="component" value="Unassembled WGS sequence"/>
</dbReference>
<name>A0ABS5UWC5_9BIFI</name>
<sequence length="283" mass="31376">MTSGQPTGGTPSTTIPHTASQGTYAMPADDRWPIVAQSRDLHGNLVQGRKEAKICLVIGIILGVIFAAMAVIANHTSTHIPTVICGIIGAASLGAIITAFDIAYDNHRRKKLPQTPCYTISARDIQEAYRGLIPIQRLTTSTPIIRHDPLASNDLDYFFHFEVLTNDVGLLCFMPDNRLHRYTLYWSERPCTDSELRKRTFGHYHLGPYGKPTHRSLQSSVRAMRKLAENNGIDLRLRPCTLEIYGTRARLLAIPAAPQLEVGQQDPNIGEQLDGVSMLTDMF</sequence>
<reference evidence="3 4" key="1">
    <citation type="journal article" date="2021" name="Environ. Microbiol.">
        <title>Genetic insights into the dark matter of the mammalian gut microbiota through targeted genome reconstruction.</title>
        <authorList>
            <person name="Lugli G.A."/>
            <person name="Alessandri G."/>
            <person name="Milani C."/>
            <person name="Viappiani A."/>
            <person name="Fontana F."/>
            <person name="Tarracchini C."/>
            <person name="Mancabelli L."/>
            <person name="Argentini C."/>
            <person name="Ruiz L."/>
            <person name="Margolles A."/>
            <person name="van Sinderen D."/>
            <person name="Turroni F."/>
            <person name="Ventura M."/>
        </authorList>
    </citation>
    <scope>NUCLEOTIDE SEQUENCE [LARGE SCALE GENOMIC DNA]</scope>
    <source>
        <strain evidence="3 4">LC6</strain>
    </source>
</reference>
<protein>
    <submittedName>
        <fullName evidence="3">Uncharacterized protein</fullName>
    </submittedName>
</protein>
<keyword evidence="2" id="KW-0812">Transmembrane</keyword>
<evidence type="ECO:0000313" key="4">
    <source>
        <dbReference type="Proteomes" id="UP000711736"/>
    </source>
</evidence>